<accession>A0A2N9EW20</accession>
<evidence type="ECO:0000313" key="1">
    <source>
        <dbReference type="EMBL" id="SPC79013.1"/>
    </source>
</evidence>
<reference evidence="1" key="1">
    <citation type="submission" date="2018-02" db="EMBL/GenBank/DDBJ databases">
        <authorList>
            <person name="Cohen D.B."/>
            <person name="Kent A.D."/>
        </authorList>
    </citation>
    <scope>NUCLEOTIDE SEQUENCE</scope>
</reference>
<sequence length="147" mass="16944">MRRRSTAKTSATSTCASRFHRLLLHNLEMIFVIDCEQLEEIEEKEEEGMDTSKITLPRLQILWLRSLPELKSICSSSKMKNGGNRWSGTFKTLRMSFNPSFGRVREKPIMLFLDVPSRLIKSSLIGDQVEDGMKYFRGLCEQGELHS</sequence>
<organism evidence="1">
    <name type="scientific">Fagus sylvatica</name>
    <name type="common">Beechnut</name>
    <dbReference type="NCBI Taxonomy" id="28930"/>
    <lineage>
        <taxon>Eukaryota</taxon>
        <taxon>Viridiplantae</taxon>
        <taxon>Streptophyta</taxon>
        <taxon>Embryophyta</taxon>
        <taxon>Tracheophyta</taxon>
        <taxon>Spermatophyta</taxon>
        <taxon>Magnoliopsida</taxon>
        <taxon>eudicotyledons</taxon>
        <taxon>Gunneridae</taxon>
        <taxon>Pentapetalae</taxon>
        <taxon>rosids</taxon>
        <taxon>fabids</taxon>
        <taxon>Fagales</taxon>
        <taxon>Fagaceae</taxon>
        <taxon>Fagus</taxon>
    </lineage>
</organism>
<proteinExistence type="predicted"/>
<name>A0A2N9EW20_FAGSY</name>
<dbReference type="EMBL" id="OIVN01000361">
    <property type="protein sequence ID" value="SPC79013.1"/>
    <property type="molecule type" value="Genomic_DNA"/>
</dbReference>
<gene>
    <name evidence="1" type="ORF">FSB_LOCUS6895</name>
</gene>
<protein>
    <submittedName>
        <fullName evidence="1">Uncharacterized protein</fullName>
    </submittedName>
</protein>
<dbReference type="AlphaFoldDB" id="A0A2N9EW20"/>